<organism evidence="3 4">
    <name type="scientific">Rickenella mellea</name>
    <dbReference type="NCBI Taxonomy" id="50990"/>
    <lineage>
        <taxon>Eukaryota</taxon>
        <taxon>Fungi</taxon>
        <taxon>Dikarya</taxon>
        <taxon>Basidiomycota</taxon>
        <taxon>Agaricomycotina</taxon>
        <taxon>Agaricomycetes</taxon>
        <taxon>Hymenochaetales</taxon>
        <taxon>Rickenellaceae</taxon>
        <taxon>Rickenella</taxon>
    </lineage>
</organism>
<keyword evidence="2" id="KW-1133">Transmembrane helix</keyword>
<evidence type="ECO:0000313" key="4">
    <source>
        <dbReference type="Proteomes" id="UP000294933"/>
    </source>
</evidence>
<dbReference type="Proteomes" id="UP000294933">
    <property type="component" value="Unassembled WGS sequence"/>
</dbReference>
<feature type="compositionally biased region" description="Low complexity" evidence="1">
    <location>
        <begin position="251"/>
        <end position="262"/>
    </location>
</feature>
<name>A0A4Y7QL95_9AGAM</name>
<protein>
    <submittedName>
        <fullName evidence="3">Uncharacterized protein</fullName>
    </submittedName>
</protein>
<evidence type="ECO:0000256" key="1">
    <source>
        <dbReference type="SAM" id="MobiDB-lite"/>
    </source>
</evidence>
<feature type="region of interest" description="Disordered" evidence="1">
    <location>
        <begin position="248"/>
        <end position="275"/>
    </location>
</feature>
<dbReference type="EMBL" id="ML170158">
    <property type="protein sequence ID" value="TDL27862.1"/>
    <property type="molecule type" value="Genomic_DNA"/>
</dbReference>
<feature type="region of interest" description="Disordered" evidence="1">
    <location>
        <begin position="202"/>
        <end position="227"/>
    </location>
</feature>
<evidence type="ECO:0000256" key="2">
    <source>
        <dbReference type="SAM" id="Phobius"/>
    </source>
</evidence>
<feature type="region of interest" description="Disordered" evidence="1">
    <location>
        <begin position="1"/>
        <end position="54"/>
    </location>
</feature>
<keyword evidence="2" id="KW-0472">Membrane</keyword>
<evidence type="ECO:0000313" key="3">
    <source>
        <dbReference type="EMBL" id="TDL27862.1"/>
    </source>
</evidence>
<feature type="compositionally biased region" description="Low complexity" evidence="1">
    <location>
        <begin position="9"/>
        <end position="42"/>
    </location>
</feature>
<sequence>MAVIPPPSSSYSTSVSSGTTSPSLSGDSASSTSQPSAVSGSGQPPTSTLYSASSPPFAHNTSYSNKFYVFGTLLILIGICVAVILRGTILHRQWQRYVEAAIAAGEIPPGDYREGDEIALARARKKKQNRVGPKPDMHHVFLEEGEKWWSDEKVERWGKPKPFSAMLLPTASSRATCSPAQNPPRLRGWLVNALRDFRAPDATSPSLPHIASHAHPTDNSLPSPPYPPTPRTIQASFLISMPSPSRNRKFASVADDASASVEDGSELDGSFKSEEAQDISPVSIASAFVADINGTPEMTGAMRKIVTT</sequence>
<dbReference type="VEuPathDB" id="FungiDB:BD410DRAFT_894024"/>
<proteinExistence type="predicted"/>
<feature type="compositionally biased region" description="Polar residues" evidence="1">
    <location>
        <begin position="43"/>
        <end position="54"/>
    </location>
</feature>
<reference evidence="3 4" key="1">
    <citation type="submission" date="2018-06" db="EMBL/GenBank/DDBJ databases">
        <title>A transcriptomic atlas of mushroom development highlights an independent origin of complex multicellularity.</title>
        <authorList>
            <consortium name="DOE Joint Genome Institute"/>
            <person name="Krizsan K."/>
            <person name="Almasi E."/>
            <person name="Merenyi Z."/>
            <person name="Sahu N."/>
            <person name="Viragh M."/>
            <person name="Koszo T."/>
            <person name="Mondo S."/>
            <person name="Kiss B."/>
            <person name="Balint B."/>
            <person name="Kues U."/>
            <person name="Barry K."/>
            <person name="Hegedus J.C."/>
            <person name="Henrissat B."/>
            <person name="Johnson J."/>
            <person name="Lipzen A."/>
            <person name="Ohm R."/>
            <person name="Nagy I."/>
            <person name="Pangilinan J."/>
            <person name="Yan J."/>
            <person name="Xiong Y."/>
            <person name="Grigoriev I.V."/>
            <person name="Hibbett D.S."/>
            <person name="Nagy L.G."/>
        </authorList>
    </citation>
    <scope>NUCLEOTIDE SEQUENCE [LARGE SCALE GENOMIC DNA]</scope>
    <source>
        <strain evidence="3 4">SZMC22713</strain>
    </source>
</reference>
<keyword evidence="4" id="KW-1185">Reference proteome</keyword>
<feature type="transmembrane region" description="Helical" evidence="2">
    <location>
        <begin position="67"/>
        <end position="85"/>
    </location>
</feature>
<gene>
    <name evidence="3" type="ORF">BD410DRAFT_894024</name>
</gene>
<accession>A0A4Y7QL95</accession>
<dbReference type="AlphaFoldDB" id="A0A4Y7QL95"/>
<keyword evidence="2" id="KW-0812">Transmembrane</keyword>